<dbReference type="STRING" id="1293036.GCA_001315825_02825"/>
<gene>
    <name evidence="6" type="ORF">DFR87_03845</name>
</gene>
<proteinExistence type="predicted"/>
<protein>
    <submittedName>
        <fullName evidence="6">FAD-binding protein</fullName>
    </submittedName>
</protein>
<dbReference type="InterPro" id="IPR051914">
    <property type="entry name" value="FAD-linked_OxidoTrans_Type4"/>
</dbReference>
<dbReference type="SUPFAM" id="SSF56176">
    <property type="entry name" value="FAD-binding/transporter-associated domain-like"/>
    <property type="match status" value="1"/>
</dbReference>
<dbReference type="InterPro" id="IPR016164">
    <property type="entry name" value="FAD-linked_Oxase-like_C"/>
</dbReference>
<dbReference type="SUPFAM" id="SSF55103">
    <property type="entry name" value="FAD-linked oxidases, C-terminal domain"/>
    <property type="match status" value="1"/>
</dbReference>
<dbReference type="PANTHER" id="PTHR42934">
    <property type="entry name" value="GLYCOLATE OXIDASE SUBUNIT GLCD"/>
    <property type="match status" value="1"/>
</dbReference>
<dbReference type="InterPro" id="IPR036318">
    <property type="entry name" value="FAD-bd_PCMH-like_sf"/>
</dbReference>
<reference evidence="7" key="2">
    <citation type="submission" date="2020-03" db="EMBL/GenBank/DDBJ databases">
        <title>Complete Genome Sequences of Extremely Thermoacidophilic, Metal-Mobilizing Type-Strain Members of the Archaeal Family Sulfolobaceae: Acidianus brierleyi DSM-1651T, Acidianus sulfidivorans DSM-18786T, Metallosphaera hakonensis DSM-7519T, and Metallosphaera prunae DSM-10039T.</title>
        <authorList>
            <person name="Counts J.A."/>
            <person name="Kelly R.M."/>
        </authorList>
    </citation>
    <scope>NUCLEOTIDE SEQUENCE [LARGE SCALE GENOMIC DNA]</scope>
    <source>
        <strain evidence="7">HO1-1</strain>
    </source>
</reference>
<evidence type="ECO:0000259" key="5">
    <source>
        <dbReference type="PROSITE" id="PS51387"/>
    </source>
</evidence>
<dbReference type="PROSITE" id="PS51387">
    <property type="entry name" value="FAD_PCMH"/>
    <property type="match status" value="1"/>
</dbReference>
<evidence type="ECO:0000256" key="2">
    <source>
        <dbReference type="ARBA" id="ARBA00022630"/>
    </source>
</evidence>
<keyword evidence="4" id="KW-0560">Oxidoreductase</keyword>
<dbReference type="OrthoDB" id="26910at2157"/>
<keyword evidence="3" id="KW-0274">FAD</keyword>
<dbReference type="AlphaFoldDB" id="A0A2U9ISF5"/>
<dbReference type="InterPro" id="IPR004113">
    <property type="entry name" value="FAD-bd_oxidored_4_C"/>
</dbReference>
<evidence type="ECO:0000313" key="7">
    <source>
        <dbReference type="Proteomes" id="UP000247586"/>
    </source>
</evidence>
<dbReference type="KEGG" id="mhk:DFR87_03845"/>
<evidence type="ECO:0000313" key="6">
    <source>
        <dbReference type="EMBL" id="AWR98969.1"/>
    </source>
</evidence>
<keyword evidence="2" id="KW-0285">Flavoprotein</keyword>
<feature type="domain" description="FAD-binding PCMH-type" evidence="5">
    <location>
        <begin position="33"/>
        <end position="204"/>
    </location>
</feature>
<dbReference type="GO" id="GO:0016491">
    <property type="term" value="F:oxidoreductase activity"/>
    <property type="evidence" value="ECO:0007669"/>
    <property type="project" value="UniProtKB-KW"/>
</dbReference>
<organism evidence="6 7">
    <name type="scientific">Metallosphaera hakonensis JCM 8857 = DSM 7519</name>
    <dbReference type="NCBI Taxonomy" id="1293036"/>
    <lineage>
        <taxon>Archaea</taxon>
        <taxon>Thermoproteota</taxon>
        <taxon>Thermoprotei</taxon>
        <taxon>Sulfolobales</taxon>
        <taxon>Sulfolobaceae</taxon>
        <taxon>Metallosphaera</taxon>
    </lineage>
</organism>
<reference evidence="7" key="3">
    <citation type="submission" date="2020-03" db="EMBL/GenBank/DDBJ databases">
        <title>Sequencing and Assembly of Multiple Reported Metal-Biooxidizing Members of the Extremely Thermoacidophilic Archaeal Family Sulfolobaceae.</title>
        <authorList>
            <person name="Counts J.A."/>
            <person name="Kelly R.M."/>
        </authorList>
    </citation>
    <scope>NUCLEOTIDE SEQUENCE [LARGE SCALE GENOMIC DNA]</scope>
    <source>
        <strain evidence="7">HO1-1</strain>
    </source>
</reference>
<dbReference type="InterPro" id="IPR016171">
    <property type="entry name" value="Vanillyl_alc_oxidase_C-sub2"/>
</dbReference>
<evidence type="ECO:0000256" key="4">
    <source>
        <dbReference type="ARBA" id="ARBA00023002"/>
    </source>
</evidence>
<sequence length="460" mass="50070">MNLRDELVSIVGERWVISGDDRKLYAYDGFTAVEGDPSFVVLPGNEEEVIKVVRLLLNKGAKFIMRGTGTSLSGATVPLNGEVIVGMSRLNRIYSQEGLEIEVGPGIANVMVSKNAPPTLFYAPDPSSYTVSSIGGNISHDSGGVHVVKYGPTVNSVVSVRVLLPNGSVEDVEYGPITSSLPIFVGAEGTLGTILRARLRLFPKPASRRNIFAIFNNVRDAGEAVVGIFKRGVIPSALEMMDRNTIKVVERSRYKAGIPEVEAILLIELDGSEEAVAEQERIVTEVIRDNGGERISPDDGGTKLWNARKGAFPAMGVVAPAYLTLDCNVPRKALPDVLTGIEDIARRKNVFVANVFHAGDGNLHPLIPYEPHNPQSLKQALEASSEIMMLALKMGGVPSGEHGIGIEKLKYMNVYYGDEELAVFRRIKNVFDPSNLLNPCKLLGGCQPTSDITRWMWEWD</sequence>
<dbReference type="InterPro" id="IPR016166">
    <property type="entry name" value="FAD-bd_PCMH"/>
</dbReference>
<dbReference type="FunFam" id="1.10.45.10:FF:000001">
    <property type="entry name" value="D-lactate dehydrogenase mitochondrial"/>
    <property type="match status" value="1"/>
</dbReference>
<keyword evidence="7" id="KW-1185">Reference proteome</keyword>
<dbReference type="Proteomes" id="UP000247586">
    <property type="component" value="Chromosome"/>
</dbReference>
<dbReference type="InterPro" id="IPR016169">
    <property type="entry name" value="FAD-bd_PCMH_sub2"/>
</dbReference>
<dbReference type="Gene3D" id="3.30.70.2740">
    <property type="match status" value="1"/>
</dbReference>
<evidence type="ECO:0000256" key="3">
    <source>
        <dbReference type="ARBA" id="ARBA00022827"/>
    </source>
</evidence>
<dbReference type="Pfam" id="PF01565">
    <property type="entry name" value="FAD_binding_4"/>
    <property type="match status" value="1"/>
</dbReference>
<dbReference type="InterPro" id="IPR006094">
    <property type="entry name" value="Oxid_FAD_bind_N"/>
</dbReference>
<comment type="cofactor">
    <cofactor evidence="1">
        <name>FAD</name>
        <dbReference type="ChEBI" id="CHEBI:57692"/>
    </cofactor>
</comment>
<dbReference type="Gene3D" id="3.30.465.10">
    <property type="match status" value="1"/>
</dbReference>
<dbReference type="EMBL" id="CP029287">
    <property type="protein sequence ID" value="AWR98969.1"/>
    <property type="molecule type" value="Genomic_DNA"/>
</dbReference>
<dbReference type="Gene3D" id="1.10.45.10">
    <property type="entry name" value="Vanillyl-alcohol Oxidase, Chain A, domain 4"/>
    <property type="match status" value="1"/>
</dbReference>
<dbReference type="PANTHER" id="PTHR42934:SF1">
    <property type="entry name" value="GLYCOLATE OXIDASE SUBUNIT GLCD"/>
    <property type="match status" value="1"/>
</dbReference>
<name>A0A2U9ISF5_9CREN</name>
<dbReference type="GO" id="GO:0071949">
    <property type="term" value="F:FAD binding"/>
    <property type="evidence" value="ECO:0007669"/>
    <property type="project" value="InterPro"/>
</dbReference>
<dbReference type="Pfam" id="PF02913">
    <property type="entry name" value="FAD-oxidase_C"/>
    <property type="match status" value="1"/>
</dbReference>
<evidence type="ECO:0000256" key="1">
    <source>
        <dbReference type="ARBA" id="ARBA00001974"/>
    </source>
</evidence>
<reference evidence="6 7" key="1">
    <citation type="submission" date="2018-05" db="EMBL/GenBank/DDBJ databases">
        <title>Complete Genome Sequences of Extremely Thermoacidophilic, Metal-Mobilizing Type-Strain Members of the Archaeal Family Sulfolobaceae: Acidianus brierleyi DSM-1651T, Acidianus sulfidivorans DSM-18786T, Metallosphaera hakonensis DSM-7519T, and Metallosphaera prunae DSM-10039T.</title>
        <authorList>
            <person name="Counts J.A."/>
            <person name="Kelly R.M."/>
        </authorList>
    </citation>
    <scope>NUCLEOTIDE SEQUENCE [LARGE SCALE GENOMIC DNA]</scope>
    <source>
        <strain evidence="6 7">HO1-1</strain>
    </source>
</reference>
<accession>A0A2U9ISF5</accession>